<evidence type="ECO:0000256" key="8">
    <source>
        <dbReference type="PIRNR" id="PIRNR006351"/>
    </source>
</evidence>
<organism evidence="11 12">
    <name type="scientific">Trichococcus palustris</name>
    <dbReference type="NCBI Taxonomy" id="140314"/>
    <lineage>
        <taxon>Bacteria</taxon>
        <taxon>Bacillati</taxon>
        <taxon>Bacillota</taxon>
        <taxon>Bacilli</taxon>
        <taxon>Lactobacillales</taxon>
        <taxon>Carnobacteriaceae</taxon>
        <taxon>Trichococcus</taxon>
    </lineage>
</organism>
<evidence type="ECO:0000259" key="10">
    <source>
        <dbReference type="PROSITE" id="PS51105"/>
    </source>
</evidence>
<protein>
    <recommendedName>
        <fullName evidence="8">Permease IIC component</fullName>
    </recommendedName>
</protein>
<evidence type="ECO:0000256" key="9">
    <source>
        <dbReference type="SAM" id="Phobius"/>
    </source>
</evidence>
<feature type="transmembrane region" description="Helical" evidence="9">
    <location>
        <begin position="135"/>
        <end position="157"/>
    </location>
</feature>
<dbReference type="RefSeq" id="WP_087032745.1">
    <property type="nucleotide sequence ID" value="NZ_FJNE01000003.1"/>
</dbReference>
<feature type="transmembrane region" description="Helical" evidence="9">
    <location>
        <begin position="341"/>
        <end position="361"/>
    </location>
</feature>
<dbReference type="Proteomes" id="UP000242754">
    <property type="component" value="Unassembled WGS sequence"/>
</dbReference>
<feature type="transmembrane region" description="Helical" evidence="9">
    <location>
        <begin position="209"/>
        <end position="234"/>
    </location>
</feature>
<feature type="transmembrane region" description="Helical" evidence="9">
    <location>
        <begin position="282"/>
        <end position="306"/>
    </location>
</feature>
<dbReference type="GO" id="GO:0005886">
    <property type="term" value="C:plasma membrane"/>
    <property type="evidence" value="ECO:0007669"/>
    <property type="project" value="UniProtKB-SubCell"/>
</dbReference>
<feature type="transmembrane region" description="Helical" evidence="9">
    <location>
        <begin position="178"/>
        <end position="203"/>
    </location>
</feature>
<reference evidence="11 12" key="1">
    <citation type="submission" date="2016-02" db="EMBL/GenBank/DDBJ databases">
        <authorList>
            <person name="Wen L."/>
            <person name="He K."/>
            <person name="Yang H."/>
        </authorList>
    </citation>
    <scope>NUCLEOTIDE SEQUENCE [LARGE SCALE GENOMIC DNA]</scope>
    <source>
        <strain evidence="11">Trichococcus palustris</strain>
    </source>
</reference>
<dbReference type="PROSITE" id="PS51105">
    <property type="entry name" value="PTS_EIIC_TYPE_3"/>
    <property type="match status" value="1"/>
</dbReference>
<dbReference type="AlphaFoldDB" id="A0A143YMH8"/>
<feature type="transmembrane region" description="Helical" evidence="9">
    <location>
        <begin position="104"/>
        <end position="123"/>
    </location>
</feature>
<dbReference type="GO" id="GO:0008982">
    <property type="term" value="F:protein-N(PI)-phosphohistidine-sugar phosphotransferase activity"/>
    <property type="evidence" value="ECO:0007669"/>
    <property type="project" value="UniProtKB-UniRule"/>
</dbReference>
<feature type="domain" description="PTS EIIC type-3" evidence="10">
    <location>
        <begin position="8"/>
        <end position="410"/>
    </location>
</feature>
<evidence type="ECO:0000256" key="5">
    <source>
        <dbReference type="ARBA" id="ARBA00022692"/>
    </source>
</evidence>
<keyword evidence="5 9" id="KW-0812">Transmembrane</keyword>
<evidence type="ECO:0000313" key="11">
    <source>
        <dbReference type="EMBL" id="CZQ90947.1"/>
    </source>
</evidence>
<feature type="transmembrane region" description="Helical" evidence="9">
    <location>
        <begin position="32"/>
        <end position="53"/>
    </location>
</feature>
<accession>A0A143YMH8</accession>
<dbReference type="PIRSF" id="PIRSF006351">
    <property type="entry name" value="PTS_EIIC-Cellobiose"/>
    <property type="match status" value="1"/>
</dbReference>
<evidence type="ECO:0000256" key="7">
    <source>
        <dbReference type="ARBA" id="ARBA00023136"/>
    </source>
</evidence>
<dbReference type="InterPro" id="IPR051088">
    <property type="entry name" value="PTS_Sugar-EIIC/EIIB"/>
</dbReference>
<evidence type="ECO:0000313" key="12">
    <source>
        <dbReference type="Proteomes" id="UP000242754"/>
    </source>
</evidence>
<dbReference type="PANTHER" id="PTHR33989">
    <property type="match status" value="1"/>
</dbReference>
<sequence>MDKFLDVLQEKLGPIAYKLNANRYLSAIKEGFFGAMSLLIIGSMFLLFANLPIPGYADFMAGIFGADWTQFFMVPYNMTMNIMTIFVMIGIARDLCKTYELDDLAGIIYSLVGFLILTPSILSTDNAAGIPMGNLSASGLFLGMISTVFVVEIMRFIMARGWTIKMPDSVPANVAKSFDALVPGLVVILIFDILKLIFAITPYVTAQSFIFQIIQAPLTSIGATLPATIIVIILETLLFSFGLHGPNIIGAVMQPIWLTLTAENASAFAAGQPLPNIVNYQFYANFIKIGGCGATFGLALLCLFAAKSAQFKTLGKLAIGPAIFNINEPLIFGMPIVLNPILMIPFIIAPVVMTILTYVVMNIGLVPLTNGVNIPWTTPPIISGFLISGWQGAVWQVVEMGLSTVIFFPFFKLEDNKAYQIEMGQITSDESGNAIAE</sequence>
<proteinExistence type="predicted"/>
<evidence type="ECO:0000256" key="6">
    <source>
        <dbReference type="ARBA" id="ARBA00022989"/>
    </source>
</evidence>
<keyword evidence="11" id="KW-0808">Transferase</keyword>
<keyword evidence="3 8" id="KW-1003">Cell membrane</keyword>
<dbReference type="GO" id="GO:1901264">
    <property type="term" value="P:carbohydrate derivative transport"/>
    <property type="evidence" value="ECO:0007669"/>
    <property type="project" value="TreeGrafter"/>
</dbReference>
<evidence type="ECO:0000256" key="4">
    <source>
        <dbReference type="ARBA" id="ARBA00022597"/>
    </source>
</evidence>
<dbReference type="Pfam" id="PF02378">
    <property type="entry name" value="PTS_EIIC"/>
    <property type="match status" value="1"/>
</dbReference>
<keyword evidence="7 8" id="KW-0472">Membrane</keyword>
<evidence type="ECO:0000256" key="3">
    <source>
        <dbReference type="ARBA" id="ARBA00022475"/>
    </source>
</evidence>
<keyword evidence="2 8" id="KW-0813">Transport</keyword>
<keyword evidence="4 8" id="KW-0762">Sugar transport</keyword>
<feature type="transmembrane region" description="Helical" evidence="9">
    <location>
        <begin position="73"/>
        <end position="92"/>
    </location>
</feature>
<feature type="transmembrane region" description="Helical" evidence="9">
    <location>
        <begin position="241"/>
        <end position="262"/>
    </location>
</feature>
<dbReference type="EMBL" id="FJNE01000003">
    <property type="protein sequence ID" value="CZQ90947.1"/>
    <property type="molecule type" value="Genomic_DNA"/>
</dbReference>
<evidence type="ECO:0000256" key="2">
    <source>
        <dbReference type="ARBA" id="ARBA00022448"/>
    </source>
</evidence>
<dbReference type="InterPro" id="IPR004796">
    <property type="entry name" value="PTS_IIC_cello"/>
</dbReference>
<comment type="function">
    <text evidence="8">The phosphoenolpyruvate-dependent sugar phosphotransferase system (PTS), a major carbohydrate active -transport system, catalyzes the phosphorylation of incoming sugar substrates concomitant with their translocation across the cell membrane.</text>
</comment>
<evidence type="ECO:0000256" key="1">
    <source>
        <dbReference type="ARBA" id="ARBA00004651"/>
    </source>
</evidence>
<keyword evidence="6 9" id="KW-1133">Transmembrane helix</keyword>
<keyword evidence="12" id="KW-1185">Reference proteome</keyword>
<dbReference type="InterPro" id="IPR003352">
    <property type="entry name" value="PTS_EIIC"/>
</dbReference>
<dbReference type="OrthoDB" id="1550290at2"/>
<dbReference type="InterPro" id="IPR004501">
    <property type="entry name" value="PTS_EIIC_3"/>
</dbReference>
<name>A0A143YMH8_9LACT</name>
<dbReference type="NCBIfam" id="TIGR00410">
    <property type="entry name" value="lacE"/>
    <property type="match status" value="1"/>
</dbReference>
<dbReference type="PANTHER" id="PTHR33989:SF11">
    <property type="entry name" value="LICHENAN PERMEASE IIC COMPONENT"/>
    <property type="match status" value="1"/>
</dbReference>
<dbReference type="STRING" id="140314.SAMN04488076_1421"/>
<comment type="subcellular location">
    <subcellularLocation>
        <location evidence="1">Cell membrane</location>
        <topology evidence="1">Multi-pass membrane protein</topology>
    </subcellularLocation>
</comment>
<dbReference type="GO" id="GO:0009401">
    <property type="term" value="P:phosphoenolpyruvate-dependent sugar phosphotransferase system"/>
    <property type="evidence" value="ECO:0007669"/>
    <property type="project" value="InterPro"/>
</dbReference>
<gene>
    <name evidence="11" type="ORF">Tpal_1335</name>
</gene>